<dbReference type="GeneID" id="39749025"/>
<dbReference type="Proteomes" id="UP000195521">
    <property type="component" value="Unassembled WGS sequence"/>
</dbReference>
<dbReference type="RefSeq" id="XP_028544877.1">
    <property type="nucleotide sequence ID" value="XM_028689076.1"/>
</dbReference>
<organism evidence="1 2">
    <name type="scientific">Plasmodium gonderi</name>
    <dbReference type="NCBI Taxonomy" id="77519"/>
    <lineage>
        <taxon>Eukaryota</taxon>
        <taxon>Sar</taxon>
        <taxon>Alveolata</taxon>
        <taxon>Apicomplexa</taxon>
        <taxon>Aconoidasida</taxon>
        <taxon>Haemosporida</taxon>
        <taxon>Plasmodiidae</taxon>
        <taxon>Plasmodium</taxon>
        <taxon>Plasmodium (Plasmodium)</taxon>
    </lineage>
</organism>
<name>A0A1Y1JKY1_PLAGO</name>
<dbReference type="AlphaFoldDB" id="A0A1Y1JKY1"/>
<protein>
    <submittedName>
        <fullName evidence="1">Uncharacterized protein</fullName>
    </submittedName>
</protein>
<reference evidence="2" key="1">
    <citation type="submission" date="2017-04" db="EMBL/GenBank/DDBJ databases">
        <title>Plasmodium gonderi genome.</title>
        <authorList>
            <person name="Arisue N."/>
            <person name="Honma H."/>
            <person name="Kawai S."/>
            <person name="Tougan T."/>
            <person name="Tanabe K."/>
            <person name="Horii T."/>
        </authorList>
    </citation>
    <scope>NUCLEOTIDE SEQUENCE [LARGE SCALE GENOMIC DNA]</scope>
    <source>
        <strain evidence="2">ATCC 30045</strain>
    </source>
</reference>
<gene>
    <name evidence="1" type="ORF">PGO_122860</name>
</gene>
<proteinExistence type="predicted"/>
<dbReference type="OrthoDB" id="375964at2759"/>
<accession>A0A1Y1JKY1</accession>
<dbReference type="OMA" id="CEDTYKE"/>
<keyword evidence="2" id="KW-1185">Reference proteome</keyword>
<comment type="caution">
    <text evidence="1">The sequence shown here is derived from an EMBL/GenBank/DDBJ whole genome shotgun (WGS) entry which is preliminary data.</text>
</comment>
<dbReference type="EMBL" id="BDQF01000013">
    <property type="protein sequence ID" value="GAW82288.1"/>
    <property type="molecule type" value="Genomic_DNA"/>
</dbReference>
<evidence type="ECO:0000313" key="1">
    <source>
        <dbReference type="EMBL" id="GAW82288.1"/>
    </source>
</evidence>
<evidence type="ECO:0000313" key="2">
    <source>
        <dbReference type="Proteomes" id="UP000195521"/>
    </source>
</evidence>
<sequence>MSNSDVNKLINENIQSEDTYKEDKIKIANKLVKNFSLLKELNLLSTIKSEIEEAKEKGDHVTNVIKKEDITYDDKNVIYANRYIIDFLQLKEQNAMKESMNEKRKSELSKYFEVNVLNEKDMINISNTLQVNELNLSTYAENIMGCDELNNFNIFNRELFVKHIDIPTSDMNKSADLKILQILKLLIKNYNNSLNLIKLQQNVINDFIFYTHNLLKNKKKLIKKNEHLIKNNSVNSHLKTELTKRHSADFKYLPFTNEENISSIYRTQIDLYRKHISHLYNENDILKKYLNKYNVQSGYNA</sequence>